<sequence length="73" mass="7831">MGVTLSIQLFTVLLQSHSKELVARLKAAYFTDPISSSFSAALSSSVFVEKMCTPVAPQPRESRASRGLGLQTS</sequence>
<dbReference type="AlphaFoldDB" id="A0A6B0TSY7"/>
<organism evidence="1">
    <name type="scientific">Ixodes ricinus</name>
    <name type="common">Common tick</name>
    <name type="synonym">Acarus ricinus</name>
    <dbReference type="NCBI Taxonomy" id="34613"/>
    <lineage>
        <taxon>Eukaryota</taxon>
        <taxon>Metazoa</taxon>
        <taxon>Ecdysozoa</taxon>
        <taxon>Arthropoda</taxon>
        <taxon>Chelicerata</taxon>
        <taxon>Arachnida</taxon>
        <taxon>Acari</taxon>
        <taxon>Parasitiformes</taxon>
        <taxon>Ixodida</taxon>
        <taxon>Ixodoidea</taxon>
        <taxon>Ixodidae</taxon>
        <taxon>Ixodinae</taxon>
        <taxon>Ixodes</taxon>
    </lineage>
</organism>
<dbReference type="EMBL" id="GIFC01000979">
    <property type="protein sequence ID" value="MXU83062.1"/>
    <property type="molecule type" value="Transcribed_RNA"/>
</dbReference>
<reference evidence="1" key="1">
    <citation type="submission" date="2019-12" db="EMBL/GenBank/DDBJ databases">
        <title>An insight into the sialome of adult female Ixodes ricinus ticks feeding for 6 days.</title>
        <authorList>
            <person name="Perner J."/>
            <person name="Ribeiro J.M.C."/>
        </authorList>
    </citation>
    <scope>NUCLEOTIDE SEQUENCE</scope>
    <source>
        <strain evidence="1">Semi-engorged</strain>
        <tissue evidence="1">Salivary glands</tissue>
    </source>
</reference>
<protein>
    <submittedName>
        <fullName evidence="1">Putative secreted protein</fullName>
    </submittedName>
</protein>
<name>A0A6B0TSY7_IXORI</name>
<proteinExistence type="predicted"/>
<accession>A0A6B0TSY7</accession>
<evidence type="ECO:0000313" key="1">
    <source>
        <dbReference type="EMBL" id="MXU83062.1"/>
    </source>
</evidence>